<sequence length="73" mass="8124">MFYGRICVRSLGSFVTIEKRKDATRHAQGLASSVTMETCIDAIAHARFSNVPCRHHRDAANALHVLRVPCRSS</sequence>
<dbReference type="AlphaFoldDB" id="A0AAV7PDK3"/>
<evidence type="ECO:0000313" key="1">
    <source>
        <dbReference type="EMBL" id="KAJ1125259.1"/>
    </source>
</evidence>
<accession>A0AAV7PDK3</accession>
<gene>
    <name evidence="1" type="ORF">NDU88_003692</name>
</gene>
<dbReference type="Proteomes" id="UP001066276">
    <property type="component" value="Chromosome 7"/>
</dbReference>
<organism evidence="1 2">
    <name type="scientific">Pleurodeles waltl</name>
    <name type="common">Iberian ribbed newt</name>
    <dbReference type="NCBI Taxonomy" id="8319"/>
    <lineage>
        <taxon>Eukaryota</taxon>
        <taxon>Metazoa</taxon>
        <taxon>Chordata</taxon>
        <taxon>Craniata</taxon>
        <taxon>Vertebrata</taxon>
        <taxon>Euteleostomi</taxon>
        <taxon>Amphibia</taxon>
        <taxon>Batrachia</taxon>
        <taxon>Caudata</taxon>
        <taxon>Salamandroidea</taxon>
        <taxon>Salamandridae</taxon>
        <taxon>Pleurodelinae</taxon>
        <taxon>Pleurodeles</taxon>
    </lineage>
</organism>
<reference evidence="1" key="1">
    <citation type="journal article" date="2022" name="bioRxiv">
        <title>Sequencing and chromosome-scale assembly of the giantPleurodeles waltlgenome.</title>
        <authorList>
            <person name="Brown T."/>
            <person name="Elewa A."/>
            <person name="Iarovenko S."/>
            <person name="Subramanian E."/>
            <person name="Araus A.J."/>
            <person name="Petzold A."/>
            <person name="Susuki M."/>
            <person name="Suzuki K.-i.T."/>
            <person name="Hayashi T."/>
            <person name="Toyoda A."/>
            <person name="Oliveira C."/>
            <person name="Osipova E."/>
            <person name="Leigh N.D."/>
            <person name="Simon A."/>
            <person name="Yun M.H."/>
        </authorList>
    </citation>
    <scope>NUCLEOTIDE SEQUENCE</scope>
    <source>
        <strain evidence="1">20211129_DDA</strain>
        <tissue evidence="1">Liver</tissue>
    </source>
</reference>
<comment type="caution">
    <text evidence="1">The sequence shown here is derived from an EMBL/GenBank/DDBJ whole genome shotgun (WGS) entry which is preliminary data.</text>
</comment>
<keyword evidence="2" id="KW-1185">Reference proteome</keyword>
<dbReference type="EMBL" id="JANPWB010000011">
    <property type="protein sequence ID" value="KAJ1125259.1"/>
    <property type="molecule type" value="Genomic_DNA"/>
</dbReference>
<evidence type="ECO:0000313" key="2">
    <source>
        <dbReference type="Proteomes" id="UP001066276"/>
    </source>
</evidence>
<name>A0AAV7PDK3_PLEWA</name>
<protein>
    <submittedName>
        <fullName evidence="1">Uncharacterized protein</fullName>
    </submittedName>
</protein>
<proteinExistence type="predicted"/>